<protein>
    <recommendedName>
        <fullName evidence="3">SWIM-type domain-containing protein</fullName>
    </recommendedName>
</protein>
<accession>A0A8I6X7T0</accession>
<dbReference type="AlphaFoldDB" id="A0A8I6X7T0"/>
<feature type="region of interest" description="Disordered" evidence="2">
    <location>
        <begin position="931"/>
        <end position="992"/>
    </location>
</feature>
<feature type="compositionally biased region" description="Basic and acidic residues" evidence="2">
    <location>
        <begin position="1"/>
        <end position="15"/>
    </location>
</feature>
<keyword evidence="1" id="KW-0479">Metal-binding</keyword>
<evidence type="ECO:0000256" key="1">
    <source>
        <dbReference type="PROSITE-ProRule" id="PRU00325"/>
    </source>
</evidence>
<evidence type="ECO:0000313" key="4">
    <source>
        <dbReference type="EnsemblPlants" id="HORVU.MOREX.r3.1HG0070400.1"/>
    </source>
</evidence>
<feature type="region of interest" description="Disordered" evidence="2">
    <location>
        <begin position="1"/>
        <end position="56"/>
    </location>
</feature>
<dbReference type="Pfam" id="PF03101">
    <property type="entry name" value="FAR1"/>
    <property type="match status" value="1"/>
</dbReference>
<dbReference type="Proteomes" id="UP000011116">
    <property type="component" value="Chromosome 1H"/>
</dbReference>
<reference evidence="5" key="1">
    <citation type="journal article" date="2012" name="Nature">
        <title>A physical, genetic and functional sequence assembly of the barley genome.</title>
        <authorList>
            <consortium name="The International Barley Genome Sequencing Consortium"/>
            <person name="Mayer K.F."/>
            <person name="Waugh R."/>
            <person name="Brown J.W."/>
            <person name="Schulman A."/>
            <person name="Langridge P."/>
            <person name="Platzer M."/>
            <person name="Fincher G.B."/>
            <person name="Muehlbauer G.J."/>
            <person name="Sato K."/>
            <person name="Close T.J."/>
            <person name="Wise R.P."/>
            <person name="Stein N."/>
        </authorList>
    </citation>
    <scope>NUCLEOTIDE SEQUENCE [LARGE SCALE GENOMIC DNA]</scope>
    <source>
        <strain evidence="5">cv. Morex</strain>
    </source>
</reference>
<dbReference type="InterPro" id="IPR004330">
    <property type="entry name" value="FAR1_DNA_bnd_dom"/>
</dbReference>
<organism evidence="4 5">
    <name type="scientific">Hordeum vulgare subsp. vulgare</name>
    <name type="common">Domesticated barley</name>
    <dbReference type="NCBI Taxonomy" id="112509"/>
    <lineage>
        <taxon>Eukaryota</taxon>
        <taxon>Viridiplantae</taxon>
        <taxon>Streptophyta</taxon>
        <taxon>Embryophyta</taxon>
        <taxon>Tracheophyta</taxon>
        <taxon>Spermatophyta</taxon>
        <taxon>Magnoliopsida</taxon>
        <taxon>Liliopsida</taxon>
        <taxon>Poales</taxon>
        <taxon>Poaceae</taxon>
        <taxon>BOP clade</taxon>
        <taxon>Pooideae</taxon>
        <taxon>Triticodae</taxon>
        <taxon>Triticeae</taxon>
        <taxon>Hordeinae</taxon>
        <taxon>Hordeum</taxon>
    </lineage>
</organism>
<dbReference type="InterPro" id="IPR018289">
    <property type="entry name" value="MULE_transposase_dom"/>
</dbReference>
<dbReference type="EnsemblPlants" id="HORVU.MOREX.r3.1HG0070400.1">
    <property type="protein sequence ID" value="HORVU.MOREX.r3.1HG0070400.1"/>
    <property type="gene ID" value="HORVU.MOREX.r3.1HG0070400"/>
</dbReference>
<feature type="compositionally biased region" description="Basic residues" evidence="2">
    <location>
        <begin position="975"/>
        <end position="984"/>
    </location>
</feature>
<name>A0A8I6X7T0_HORVV</name>
<dbReference type="PANTHER" id="PTHR47718">
    <property type="entry name" value="OS01G0519700 PROTEIN"/>
    <property type="match status" value="1"/>
</dbReference>
<dbReference type="PANTHER" id="PTHR47718:SF4">
    <property type="entry name" value="PROTEIN FAR1-RELATED SEQUENCE"/>
    <property type="match status" value="1"/>
</dbReference>
<feature type="compositionally biased region" description="Polar residues" evidence="2">
    <location>
        <begin position="942"/>
        <end position="954"/>
    </location>
</feature>
<proteinExistence type="predicted"/>
<keyword evidence="1" id="KW-0862">Zinc</keyword>
<dbReference type="PROSITE" id="PS50966">
    <property type="entry name" value="ZF_SWIM"/>
    <property type="match status" value="1"/>
</dbReference>
<keyword evidence="1" id="KW-0863">Zinc-finger</keyword>
<dbReference type="Pfam" id="PF10551">
    <property type="entry name" value="MULE"/>
    <property type="match status" value="1"/>
</dbReference>
<sequence length="1022" mass="114386">MDSHFVAAHDTDRETVGTSRTVLPANTDQTLDASSNHTPNDDNANEDEGMPEVMSTPQQPTAMMRFDTLEDAEKHYKMYARQKGFGVRYCFRKRSEASGELIRASLVYHRAGLKIKRKVDTQNPQPIAPERRRNTTERTNCPARMFVKRRDNAWVVTEINDNHNHPLIKKWSLTGYLRSHRHIPEEEQQFVKLLHSCNLEPSRQMQLLTELHGQREAIGYTDKDLANLLAKFRAEHKYTDMQDTIEYFKSCQQLDKDFFYKYKLDDEDKVQCIYWIDDSARRAYKFFSDCVSFDTTYLTNIYKMPCAPFIGINNHGQSIQFGCGFVMNELSTSFVWLFETFLEAMGGLAPTNIITDQDFAMRSAIQDVFPNTTHRNCRWHIMQNATEKLGAFLAKKPELQAEFNDCVNDSYAPEEFEARWIAMVRQHGVAEHPDFVYLYEKRRCWVPAYFMHKFYPFLQTTQRSEGFNAVLKKYVNPQNSIMDFIRQYAAIQEKIMCAESKQDADTTITTARKWSYNPIELQMSSIYTRNIFLRFQVEMQSLLSYSCKQMGAQEYMVECIAKFVPGYGNKSFKVHANVEEGFYMCECCKYERDGIVCCHILRIMVQLGVTTLPAAYILKRWTWLADEMLVDMSSQVPGKVHEMPEESVILMKTTLVKNEFASLAKVGCRTADGRKIIGTHLKEMKRELAALAKEQKKRGSRADFAAASSATAASAPSMLKYAAQPAHSAPIHGFNNQGRSSCGVPFEPSIMGHGATAASTHTMSNTATPSVYTSPAAASSNNQGRSSNAAAFDPQIEGQSALLAAMSAPVMPNPAAPGVYSTQLGASTRQGHSTYVAPAEPNILGYGATATPATTQPVSRSAPLGAYSARSALPAAACAPATQPMSRSATPGVYTAQAAPRSNNKGHSSRAAAFKTQNQCQNASMTFMSESASAWPMPPATTVISTPVGGSNNQHHSSHVVSPEPIIRDPEKSNKKSRKRKKSFQHPLNIGKKEKRTCRLCGSVTHDARTCLTRENPAPPPN</sequence>
<feature type="domain" description="SWIM-type" evidence="3">
    <location>
        <begin position="572"/>
        <end position="608"/>
    </location>
</feature>
<evidence type="ECO:0000259" key="3">
    <source>
        <dbReference type="PROSITE" id="PS50966"/>
    </source>
</evidence>
<feature type="region of interest" description="Disordered" evidence="2">
    <location>
        <begin position="766"/>
        <end position="789"/>
    </location>
</feature>
<evidence type="ECO:0000256" key="2">
    <source>
        <dbReference type="SAM" id="MobiDB-lite"/>
    </source>
</evidence>
<dbReference type="Gramene" id="HORVU.MOREX.r3.1HG0070400.1">
    <property type="protein sequence ID" value="HORVU.MOREX.r3.1HG0070400.1"/>
    <property type="gene ID" value="HORVU.MOREX.r3.1HG0070400"/>
</dbReference>
<dbReference type="InterPro" id="IPR007527">
    <property type="entry name" value="Znf_SWIM"/>
</dbReference>
<feature type="region of interest" description="Disordered" evidence="2">
    <location>
        <begin position="883"/>
        <end position="912"/>
    </location>
</feature>
<feature type="compositionally biased region" description="Polar residues" evidence="2">
    <location>
        <begin position="16"/>
        <end position="42"/>
    </location>
</feature>
<evidence type="ECO:0000313" key="5">
    <source>
        <dbReference type="Proteomes" id="UP000011116"/>
    </source>
</evidence>
<keyword evidence="5" id="KW-1185">Reference proteome</keyword>
<reference evidence="4" key="3">
    <citation type="submission" date="2022-01" db="UniProtKB">
        <authorList>
            <consortium name="EnsemblPlants"/>
        </authorList>
    </citation>
    <scope>IDENTIFICATION</scope>
    <source>
        <strain evidence="4">subsp. vulgare</strain>
    </source>
</reference>
<dbReference type="GO" id="GO:0008270">
    <property type="term" value="F:zinc ion binding"/>
    <property type="evidence" value="ECO:0007669"/>
    <property type="project" value="UniProtKB-KW"/>
</dbReference>
<reference evidence="4" key="2">
    <citation type="submission" date="2020-10" db="EMBL/GenBank/DDBJ databases">
        <authorList>
            <person name="Scholz U."/>
            <person name="Mascher M."/>
            <person name="Fiebig A."/>
        </authorList>
    </citation>
    <scope>NUCLEOTIDE SEQUENCE [LARGE SCALE GENOMIC DNA]</scope>
    <source>
        <strain evidence="4">cv. Morex</strain>
    </source>
</reference>